<dbReference type="Pfam" id="PF23169">
    <property type="entry name" value="HalD"/>
    <property type="match status" value="1"/>
</dbReference>
<comment type="caution">
    <text evidence="3">The sequence shown here is derived from an EMBL/GenBank/DDBJ whole genome shotgun (WGS) entry which is preliminary data.</text>
</comment>
<accession>A0AAD8YBB4</accession>
<keyword evidence="1" id="KW-0479">Metal-binding</keyword>
<evidence type="ECO:0000313" key="4">
    <source>
        <dbReference type="Proteomes" id="UP001224775"/>
    </source>
</evidence>
<dbReference type="InterPro" id="IPR056470">
    <property type="entry name" value="BesD/HalB-like"/>
</dbReference>
<dbReference type="EMBL" id="JATAAI010000009">
    <property type="protein sequence ID" value="KAK1743316.1"/>
    <property type="molecule type" value="Genomic_DNA"/>
</dbReference>
<gene>
    <name evidence="3" type="ORF">QTG54_005937</name>
</gene>
<dbReference type="Proteomes" id="UP001224775">
    <property type="component" value="Unassembled WGS sequence"/>
</dbReference>
<dbReference type="GO" id="GO:0046872">
    <property type="term" value="F:metal ion binding"/>
    <property type="evidence" value="ECO:0007669"/>
    <property type="project" value="UniProtKB-KW"/>
</dbReference>
<protein>
    <recommendedName>
        <fullName evidence="2">Fe2OG dioxygenase domain-containing protein</fullName>
    </recommendedName>
</protein>
<dbReference type="Gene3D" id="2.60.120.620">
    <property type="entry name" value="q2cbj1_9rhob like domain"/>
    <property type="match status" value="1"/>
</dbReference>
<dbReference type="AlphaFoldDB" id="A0AAD8YBB4"/>
<evidence type="ECO:0000313" key="3">
    <source>
        <dbReference type="EMBL" id="KAK1743316.1"/>
    </source>
</evidence>
<keyword evidence="4" id="KW-1185">Reference proteome</keyword>
<name>A0AAD8YBB4_9STRA</name>
<comment type="similarity">
    <text evidence="1">Belongs to the iron/ascorbate-dependent oxidoreductase family.</text>
</comment>
<dbReference type="GO" id="GO:0016491">
    <property type="term" value="F:oxidoreductase activity"/>
    <property type="evidence" value="ECO:0007669"/>
    <property type="project" value="UniProtKB-KW"/>
</dbReference>
<reference evidence="3" key="1">
    <citation type="submission" date="2023-06" db="EMBL/GenBank/DDBJ databases">
        <title>Survivors Of The Sea: Transcriptome response of Skeletonema marinoi to long-term dormancy.</title>
        <authorList>
            <person name="Pinder M.I.M."/>
            <person name="Kourtchenko O."/>
            <person name="Robertson E.K."/>
            <person name="Larsson T."/>
            <person name="Maumus F."/>
            <person name="Osuna-Cruz C.M."/>
            <person name="Vancaester E."/>
            <person name="Stenow R."/>
            <person name="Vandepoele K."/>
            <person name="Ploug H."/>
            <person name="Bruchert V."/>
            <person name="Godhe A."/>
            <person name="Topel M."/>
        </authorList>
    </citation>
    <scope>NUCLEOTIDE SEQUENCE</scope>
    <source>
        <strain evidence="3">R05AC</strain>
    </source>
</reference>
<feature type="domain" description="Fe2OG dioxygenase" evidence="2">
    <location>
        <begin position="152"/>
        <end position="267"/>
    </location>
</feature>
<keyword evidence="1" id="KW-0560">Oxidoreductase</keyword>
<dbReference type="PROSITE" id="PS51471">
    <property type="entry name" value="FE2OG_OXY"/>
    <property type="match status" value="1"/>
</dbReference>
<keyword evidence="1" id="KW-0408">Iron</keyword>
<proteinExistence type="inferred from homology"/>
<evidence type="ECO:0000256" key="1">
    <source>
        <dbReference type="RuleBase" id="RU003682"/>
    </source>
</evidence>
<organism evidence="3 4">
    <name type="scientific">Skeletonema marinoi</name>
    <dbReference type="NCBI Taxonomy" id="267567"/>
    <lineage>
        <taxon>Eukaryota</taxon>
        <taxon>Sar</taxon>
        <taxon>Stramenopiles</taxon>
        <taxon>Ochrophyta</taxon>
        <taxon>Bacillariophyta</taxon>
        <taxon>Coscinodiscophyceae</taxon>
        <taxon>Thalassiosirophycidae</taxon>
        <taxon>Thalassiosirales</taxon>
        <taxon>Skeletonemataceae</taxon>
        <taxon>Skeletonema</taxon>
        <taxon>Skeletonema marinoi-dohrnii complex</taxon>
    </lineage>
</organism>
<sequence>MASKDTINYINYSKYPIDQFENDVDGKYNYLLQNSIKQMNRDGFVSLPSFLLSDAVDKLTSCILKLEEDGVGFYSTDSHNVFLDADDQSDAMSPLHPRRIQLDSSKLIINASDLLLAKEAQAPNLDELFMSQRSVLNFISSVMQTKLYPSTDPYGKFYANIFREGDGLNYHFDQSEYSISLILQPSEEGGEFQFLPSSRTIVEGWDEMILDIDDIAEAVAPHSLEMKRPKLAAGDLYLFRGQNSLHRVSEITKGKRINIILTFNTEPDVRLNQYTLQKFFGVI</sequence>
<dbReference type="SUPFAM" id="SSF51197">
    <property type="entry name" value="Clavaminate synthase-like"/>
    <property type="match status" value="1"/>
</dbReference>
<evidence type="ECO:0000259" key="2">
    <source>
        <dbReference type="PROSITE" id="PS51471"/>
    </source>
</evidence>
<dbReference type="InterPro" id="IPR005123">
    <property type="entry name" value="Oxoglu/Fe-dep_dioxygenase_dom"/>
</dbReference>